<evidence type="ECO:0000256" key="15">
    <source>
        <dbReference type="ARBA" id="ARBA00023136"/>
    </source>
</evidence>
<keyword evidence="16" id="KW-0594">Phospholipid biosynthesis</keyword>
<dbReference type="Proteomes" id="UP000672038">
    <property type="component" value="Chromosome"/>
</dbReference>
<feature type="transmembrane region" description="Helical" evidence="19">
    <location>
        <begin position="68"/>
        <end position="91"/>
    </location>
</feature>
<feature type="transmembrane region" description="Helical" evidence="19">
    <location>
        <begin position="169"/>
        <end position="192"/>
    </location>
</feature>
<feature type="transmembrane region" description="Helical" evidence="19">
    <location>
        <begin position="116"/>
        <end position="134"/>
    </location>
</feature>
<dbReference type="KEGG" id="pluf:LFWB_5710"/>
<name>A0A975FJW7_LOWBP</name>
<dbReference type="InterPro" id="IPR000374">
    <property type="entry name" value="PC_trans"/>
</dbReference>
<evidence type="ECO:0000256" key="7">
    <source>
        <dbReference type="ARBA" id="ARBA00019373"/>
    </source>
</evidence>
<keyword evidence="8" id="KW-1003">Cell membrane</keyword>
<keyword evidence="9" id="KW-0444">Lipid biosynthesis</keyword>
<evidence type="ECO:0000256" key="2">
    <source>
        <dbReference type="ARBA" id="ARBA00004651"/>
    </source>
</evidence>
<keyword evidence="10 18" id="KW-0808">Transferase</keyword>
<organism evidence="20 21">
    <name type="scientific">Loofah witches'-broom phytoplasma</name>
    <dbReference type="NCBI Taxonomy" id="35773"/>
    <lineage>
        <taxon>Bacteria</taxon>
        <taxon>Bacillati</taxon>
        <taxon>Mycoplasmatota</taxon>
        <taxon>Mollicutes</taxon>
        <taxon>Acholeplasmatales</taxon>
        <taxon>Acholeplasmataceae</taxon>
        <taxon>Candidatus Phytoplasma</taxon>
        <taxon>16SrVIII (Loofah witches'-broom group)</taxon>
    </lineage>
</organism>
<comment type="pathway">
    <text evidence="3 18">Phospholipid metabolism; CDP-diacylglycerol biosynthesis; CDP-diacylglycerol from sn-glycerol 3-phosphate: step 3/3.</text>
</comment>
<keyword evidence="15 19" id="KW-0472">Membrane</keyword>
<proteinExistence type="inferred from homology"/>
<evidence type="ECO:0000256" key="10">
    <source>
        <dbReference type="ARBA" id="ARBA00022679"/>
    </source>
</evidence>
<dbReference type="PANTHER" id="PTHR46382:SF1">
    <property type="entry name" value="PHOSPHATIDATE CYTIDYLYLTRANSFERASE"/>
    <property type="match status" value="1"/>
</dbReference>
<evidence type="ECO:0000256" key="9">
    <source>
        <dbReference type="ARBA" id="ARBA00022516"/>
    </source>
</evidence>
<feature type="transmembrane region" description="Helical" evidence="19">
    <location>
        <begin position="272"/>
        <end position="292"/>
    </location>
</feature>
<keyword evidence="17" id="KW-1208">Phospholipid metabolism</keyword>
<evidence type="ECO:0000256" key="17">
    <source>
        <dbReference type="ARBA" id="ARBA00023264"/>
    </source>
</evidence>
<comment type="catalytic activity">
    <reaction evidence="1 18">
        <text>a 1,2-diacyl-sn-glycero-3-phosphate + CTP + H(+) = a CDP-1,2-diacyl-sn-glycerol + diphosphate</text>
        <dbReference type="Rhea" id="RHEA:16229"/>
        <dbReference type="ChEBI" id="CHEBI:15378"/>
        <dbReference type="ChEBI" id="CHEBI:33019"/>
        <dbReference type="ChEBI" id="CHEBI:37563"/>
        <dbReference type="ChEBI" id="CHEBI:58332"/>
        <dbReference type="ChEBI" id="CHEBI:58608"/>
        <dbReference type="EC" id="2.7.7.41"/>
    </reaction>
</comment>
<feature type="transmembrane region" description="Helical" evidence="19">
    <location>
        <begin position="230"/>
        <end position="251"/>
    </location>
</feature>
<evidence type="ECO:0000256" key="1">
    <source>
        <dbReference type="ARBA" id="ARBA00001698"/>
    </source>
</evidence>
<dbReference type="Pfam" id="PF01148">
    <property type="entry name" value="CTP_transf_1"/>
    <property type="match status" value="1"/>
</dbReference>
<dbReference type="GO" id="GO:0016024">
    <property type="term" value="P:CDP-diacylglycerol biosynthetic process"/>
    <property type="evidence" value="ECO:0007669"/>
    <property type="project" value="TreeGrafter"/>
</dbReference>
<keyword evidence="21" id="KW-1185">Reference proteome</keyword>
<comment type="similarity">
    <text evidence="5 18">Belongs to the CDS family.</text>
</comment>
<evidence type="ECO:0000256" key="12">
    <source>
        <dbReference type="ARBA" id="ARBA00022695"/>
    </source>
</evidence>
<dbReference type="RefSeq" id="WP_210954582.1">
    <property type="nucleotide sequence ID" value="NZ_CP054393.1"/>
</dbReference>
<keyword evidence="13 19" id="KW-1133">Transmembrane helix</keyword>
<comment type="subcellular location">
    <subcellularLocation>
        <location evidence="2">Cell membrane</location>
        <topology evidence="2">Multi-pass membrane protein</topology>
    </subcellularLocation>
</comment>
<feature type="transmembrane region" description="Helical" evidence="19">
    <location>
        <begin position="204"/>
        <end position="224"/>
    </location>
</feature>
<dbReference type="EC" id="2.7.7.41" evidence="6 18"/>
<dbReference type="EMBL" id="CP054393">
    <property type="protein sequence ID" value="QTX03137.1"/>
    <property type="molecule type" value="Genomic_DNA"/>
</dbReference>
<evidence type="ECO:0000256" key="14">
    <source>
        <dbReference type="ARBA" id="ARBA00023098"/>
    </source>
</evidence>
<feature type="transmembrane region" description="Helical" evidence="19">
    <location>
        <begin position="12"/>
        <end position="31"/>
    </location>
</feature>
<dbReference type="PANTHER" id="PTHR46382">
    <property type="entry name" value="PHOSPHATIDATE CYTIDYLYLTRANSFERASE"/>
    <property type="match status" value="1"/>
</dbReference>
<comment type="pathway">
    <text evidence="4">Lipid metabolism.</text>
</comment>
<evidence type="ECO:0000256" key="3">
    <source>
        <dbReference type="ARBA" id="ARBA00005119"/>
    </source>
</evidence>
<evidence type="ECO:0000256" key="19">
    <source>
        <dbReference type="SAM" id="Phobius"/>
    </source>
</evidence>
<evidence type="ECO:0000256" key="16">
    <source>
        <dbReference type="ARBA" id="ARBA00023209"/>
    </source>
</evidence>
<reference evidence="20" key="1">
    <citation type="submission" date="2020-06" db="EMBL/GenBank/DDBJ databases">
        <title>Complete genome sequence of Candidatus Phytoplasma luffae NCHU2019.</title>
        <authorList>
            <person name="Cho S.-T."/>
            <person name="Tan C.-M."/>
            <person name="Li J.-R."/>
            <person name="Chien Y.-Y."/>
            <person name="Chiu Y.-C."/>
            <person name="Yang J.-Y."/>
            <person name="Kuo C.-H."/>
        </authorList>
    </citation>
    <scope>NUCLEOTIDE SEQUENCE</scope>
    <source>
        <strain evidence="20">NCHU2019</strain>
    </source>
</reference>
<dbReference type="AlphaFoldDB" id="A0A975FJW7"/>
<dbReference type="GO" id="GO:0005886">
    <property type="term" value="C:plasma membrane"/>
    <property type="evidence" value="ECO:0007669"/>
    <property type="project" value="UniProtKB-SubCell"/>
</dbReference>
<evidence type="ECO:0000256" key="11">
    <source>
        <dbReference type="ARBA" id="ARBA00022692"/>
    </source>
</evidence>
<keyword evidence="14" id="KW-0443">Lipid metabolism</keyword>
<accession>A0A975FJW7</accession>
<evidence type="ECO:0000256" key="6">
    <source>
        <dbReference type="ARBA" id="ARBA00012487"/>
    </source>
</evidence>
<feature type="transmembrane region" description="Helical" evidence="19">
    <location>
        <begin position="141"/>
        <end position="163"/>
    </location>
</feature>
<evidence type="ECO:0000256" key="4">
    <source>
        <dbReference type="ARBA" id="ARBA00005189"/>
    </source>
</evidence>
<evidence type="ECO:0000256" key="18">
    <source>
        <dbReference type="RuleBase" id="RU003938"/>
    </source>
</evidence>
<evidence type="ECO:0000256" key="5">
    <source>
        <dbReference type="ARBA" id="ARBA00010185"/>
    </source>
</evidence>
<keyword evidence="12 18" id="KW-0548">Nucleotidyltransferase</keyword>
<protein>
    <recommendedName>
        <fullName evidence="7 18">Phosphatidate cytidylyltransferase</fullName>
        <ecNumber evidence="6 18">2.7.7.41</ecNumber>
    </recommendedName>
</protein>
<gene>
    <name evidence="20" type="primary">cdsA</name>
    <name evidence="20" type="ORF">LFWB_5710</name>
</gene>
<sequence>MIKKRTPLNKIYIGLTLFFINLFCFFATTELDKKNKTNFFIFFVLFLALIIVFVTTKEILNLNKTSKNIFLQFIFLIYSLFYFFYFCLFLLKNISNKLSEDNLIKKIIINFKTEHILFGVLFFLLILWLFYLFIHEFHIQNLFSILFALIYVVFCSSCFFVLNCFHYRWFCYLFVITISNDSFSFLGGYYFGKRLLFPSVSPKKTWEGSIIGIIFTFFICFIFFHDVISIGFFIFTFFNCIISQMGDLIASKLKRDFSIKDFSGFIPGHGGLLDRFDSLLFLSFFIIVLFLFPNDNISDFLHSLFLNK</sequence>
<feature type="transmembrane region" description="Helical" evidence="19">
    <location>
        <begin position="37"/>
        <end position="56"/>
    </location>
</feature>
<evidence type="ECO:0000256" key="13">
    <source>
        <dbReference type="ARBA" id="ARBA00022989"/>
    </source>
</evidence>
<keyword evidence="11 18" id="KW-0812">Transmembrane</keyword>
<dbReference type="PROSITE" id="PS01315">
    <property type="entry name" value="CDS"/>
    <property type="match status" value="1"/>
</dbReference>
<evidence type="ECO:0000313" key="21">
    <source>
        <dbReference type="Proteomes" id="UP000672038"/>
    </source>
</evidence>
<evidence type="ECO:0000256" key="8">
    <source>
        <dbReference type="ARBA" id="ARBA00022475"/>
    </source>
</evidence>
<evidence type="ECO:0000313" key="20">
    <source>
        <dbReference type="EMBL" id="QTX03137.1"/>
    </source>
</evidence>
<dbReference type="GO" id="GO:0004605">
    <property type="term" value="F:phosphatidate cytidylyltransferase activity"/>
    <property type="evidence" value="ECO:0007669"/>
    <property type="project" value="UniProtKB-EC"/>
</dbReference>